<keyword evidence="3" id="KW-1185">Reference proteome</keyword>
<evidence type="ECO:0000313" key="2">
    <source>
        <dbReference type="EMBL" id="ADD68497.1"/>
    </source>
</evidence>
<dbReference type="Gene3D" id="3.20.20.450">
    <property type="entry name" value="EAL domain"/>
    <property type="match status" value="1"/>
</dbReference>
<reference evidence="2 3" key="1">
    <citation type="journal article" date="2010" name="Stand. Genomic Sci.">
        <title>Complete genome sequence of Denitrovibrio acetiphilus type strain (N2460).</title>
        <authorList>
            <person name="Kiss H."/>
            <person name="Lang E."/>
            <person name="Lapidus A."/>
            <person name="Copeland A."/>
            <person name="Nolan M."/>
            <person name="Glavina Del Rio T."/>
            <person name="Chen F."/>
            <person name="Lucas S."/>
            <person name="Tice H."/>
            <person name="Cheng J.F."/>
            <person name="Han C."/>
            <person name="Goodwin L."/>
            <person name="Pitluck S."/>
            <person name="Liolios K."/>
            <person name="Pati A."/>
            <person name="Ivanova N."/>
            <person name="Mavromatis K."/>
            <person name="Chen A."/>
            <person name="Palaniappan K."/>
            <person name="Land M."/>
            <person name="Hauser L."/>
            <person name="Chang Y.J."/>
            <person name="Jeffries C.D."/>
            <person name="Detter J.C."/>
            <person name="Brettin T."/>
            <person name="Spring S."/>
            <person name="Rohde M."/>
            <person name="Goker M."/>
            <person name="Woyke T."/>
            <person name="Bristow J."/>
            <person name="Eisen J.A."/>
            <person name="Markowitz V."/>
            <person name="Hugenholtz P."/>
            <person name="Kyrpides N.C."/>
            <person name="Klenk H.P."/>
        </authorList>
    </citation>
    <scope>NUCLEOTIDE SEQUENCE [LARGE SCALE GENOMIC DNA]</scope>
    <source>
        <strain evidence="3">DSM 12809 / NBRC 114555 / N2460</strain>
    </source>
</reference>
<dbReference type="RefSeq" id="WP_013011008.1">
    <property type="nucleotide sequence ID" value="NC_013943.1"/>
</dbReference>
<evidence type="ECO:0000259" key="1">
    <source>
        <dbReference type="PROSITE" id="PS50883"/>
    </source>
</evidence>
<dbReference type="SUPFAM" id="SSF103190">
    <property type="entry name" value="Sensory domain-like"/>
    <property type="match status" value="1"/>
</dbReference>
<dbReference type="InterPro" id="IPR001633">
    <property type="entry name" value="EAL_dom"/>
</dbReference>
<dbReference type="Gene3D" id="3.30.450.20">
    <property type="entry name" value="PAS domain"/>
    <property type="match status" value="1"/>
</dbReference>
<organism evidence="2 3">
    <name type="scientific">Denitrovibrio acetiphilus (strain DSM 12809 / NBRC 114555 / N2460)</name>
    <dbReference type="NCBI Taxonomy" id="522772"/>
    <lineage>
        <taxon>Bacteria</taxon>
        <taxon>Pseudomonadati</taxon>
        <taxon>Deferribacterota</taxon>
        <taxon>Deferribacteres</taxon>
        <taxon>Deferribacterales</taxon>
        <taxon>Geovibrionaceae</taxon>
        <taxon>Denitrovibrio</taxon>
    </lineage>
</organism>
<evidence type="ECO:0000313" key="3">
    <source>
        <dbReference type="Proteomes" id="UP000002012"/>
    </source>
</evidence>
<sequence length="423" mass="49067">MLRDIDIHNIIAEKNVVTLFQPVISLREKRIIAFEALTRGICSETGAIIHPMELFSAAKAENCSTELDRLCRKNALKAFKTIPDHEKYILFINFDTTAIEANDPDVKRITQEYTDEQGLDYSSISIEIVESKIDNQDNLADFVDHYRKLGYYVSLDDFGAMHSNMNRIIVSKPDIIKIDMELIKDVHLNYYQQSILSSIIDLAKKTGALTLAEGLEAAEDIVTCYELGIDLYQGFYFFRPCIDIQGNYPFIETRIDYLVMLIKNKLKENVLIRKNQHLSFDFIINILKEGAQDCDVENYIKFLSQQITNFDEIERVFLLDESGHQPFKSISNICINSKKQRSFLMMHEYNADHSLKDYFYYLDKIESDRFYTETYLSSVTGKVLRTMSSRMEIQSKKYVLCVEFVDTVSAQKHYNRSAGELKR</sequence>
<dbReference type="PANTHER" id="PTHR33121:SF76">
    <property type="entry name" value="SIGNALING PROTEIN"/>
    <property type="match status" value="1"/>
</dbReference>
<dbReference type="Proteomes" id="UP000002012">
    <property type="component" value="Chromosome"/>
</dbReference>
<gene>
    <name evidence="2" type="ordered locus">Dacet_1733</name>
</gene>
<dbReference type="EMBL" id="CP001968">
    <property type="protein sequence ID" value="ADD68497.1"/>
    <property type="molecule type" value="Genomic_DNA"/>
</dbReference>
<dbReference type="InParanoid" id="D4H0I4"/>
<accession>D4H0I4</accession>
<feature type="domain" description="EAL" evidence="1">
    <location>
        <begin position="1"/>
        <end position="254"/>
    </location>
</feature>
<dbReference type="SUPFAM" id="SSF141868">
    <property type="entry name" value="EAL domain-like"/>
    <property type="match status" value="1"/>
</dbReference>
<dbReference type="SMART" id="SM00052">
    <property type="entry name" value="EAL"/>
    <property type="match status" value="1"/>
</dbReference>
<dbReference type="InterPro" id="IPR050706">
    <property type="entry name" value="Cyclic-di-GMP_PDE-like"/>
</dbReference>
<dbReference type="PANTHER" id="PTHR33121">
    <property type="entry name" value="CYCLIC DI-GMP PHOSPHODIESTERASE PDEF"/>
    <property type="match status" value="1"/>
</dbReference>
<dbReference type="GO" id="GO:0071111">
    <property type="term" value="F:cyclic-guanylate-specific phosphodiesterase activity"/>
    <property type="evidence" value="ECO:0007669"/>
    <property type="project" value="InterPro"/>
</dbReference>
<protein>
    <submittedName>
        <fullName evidence="2">Diguanylate phosphodiesterase</fullName>
    </submittedName>
</protein>
<name>D4H0I4_DENA2</name>
<dbReference type="Pfam" id="PF00563">
    <property type="entry name" value="EAL"/>
    <property type="match status" value="1"/>
</dbReference>
<dbReference type="PaxDb" id="522772-Dacet_1733"/>
<dbReference type="OrthoDB" id="7057390at2"/>
<proteinExistence type="predicted"/>
<dbReference type="InterPro" id="IPR029151">
    <property type="entry name" value="Sensor-like_sf"/>
</dbReference>
<dbReference type="KEGG" id="dap:Dacet_1733"/>
<dbReference type="HOGENOM" id="CLU_015702_0_0_0"/>
<dbReference type="CDD" id="cd01948">
    <property type="entry name" value="EAL"/>
    <property type="match status" value="1"/>
</dbReference>
<dbReference type="eggNOG" id="COG2200">
    <property type="taxonomic scope" value="Bacteria"/>
</dbReference>
<dbReference type="InterPro" id="IPR035919">
    <property type="entry name" value="EAL_sf"/>
</dbReference>
<dbReference type="CDD" id="cd18773">
    <property type="entry name" value="PDC1_HK_sensor"/>
    <property type="match status" value="1"/>
</dbReference>
<dbReference type="FunCoup" id="D4H0I4">
    <property type="interactions" value="77"/>
</dbReference>
<dbReference type="AlphaFoldDB" id="D4H0I4"/>
<dbReference type="PROSITE" id="PS50883">
    <property type="entry name" value="EAL"/>
    <property type="match status" value="1"/>
</dbReference>
<dbReference type="STRING" id="522772.Dacet_1733"/>